<dbReference type="HOGENOM" id="CLU_3058877_0_0_0"/>
<sequence length="53" mass="6061">MRNTSRTYAEMSTATAVDMLMVGNHQNPGQFDVSAGKKNITTYAVWLFEQDFW</sequence>
<dbReference type="Proteomes" id="UP000030661">
    <property type="component" value="Unassembled WGS sequence"/>
</dbReference>
<evidence type="ECO:0000313" key="2">
    <source>
        <dbReference type="Proteomes" id="UP000030661"/>
    </source>
</evidence>
<name>A0A081C4N3_VECG1</name>
<dbReference type="EMBL" id="DF820470">
    <property type="protein sequence ID" value="GAK59538.1"/>
    <property type="molecule type" value="Genomic_DNA"/>
</dbReference>
<accession>A0A081C4N3</accession>
<gene>
    <name evidence="1" type="ORF">U27_06523</name>
</gene>
<dbReference type="AlphaFoldDB" id="A0A081C4N3"/>
<proteinExistence type="predicted"/>
<reference evidence="1" key="1">
    <citation type="journal article" date="2015" name="PeerJ">
        <title>First genomic representation of candidate bacterial phylum KSB3 points to enhanced environmental sensing as a trigger of wastewater bulking.</title>
        <authorList>
            <person name="Sekiguchi Y."/>
            <person name="Ohashi A."/>
            <person name="Parks D.H."/>
            <person name="Yamauchi T."/>
            <person name="Tyson G.W."/>
            <person name="Hugenholtz P."/>
        </authorList>
    </citation>
    <scope>NUCLEOTIDE SEQUENCE [LARGE SCALE GENOMIC DNA]</scope>
</reference>
<protein>
    <submittedName>
        <fullName evidence="1">Uncharacterized protein</fullName>
    </submittedName>
</protein>
<keyword evidence="2" id="KW-1185">Reference proteome</keyword>
<organism evidence="1">
    <name type="scientific">Vecturithrix granuli</name>
    <dbReference type="NCBI Taxonomy" id="1499967"/>
    <lineage>
        <taxon>Bacteria</taxon>
        <taxon>Candidatus Moduliflexota</taxon>
        <taxon>Candidatus Vecturitrichia</taxon>
        <taxon>Candidatus Vecturitrichales</taxon>
        <taxon>Candidatus Vecturitrichaceae</taxon>
        <taxon>Candidatus Vecturithrix</taxon>
    </lineage>
</organism>
<evidence type="ECO:0000313" key="1">
    <source>
        <dbReference type="EMBL" id="GAK59538.1"/>
    </source>
</evidence>